<keyword evidence="2 3" id="KW-0378">Hydrolase</keyword>
<protein>
    <recommendedName>
        <fullName evidence="3">Carboxylic ester hydrolase</fullName>
        <ecNumber evidence="3">3.1.1.-</ecNumber>
    </recommendedName>
</protein>
<feature type="signal peptide" evidence="3">
    <location>
        <begin position="1"/>
        <end position="20"/>
    </location>
</feature>
<dbReference type="EC" id="3.1.1.-" evidence="3"/>
<dbReference type="AlphaFoldDB" id="A0A3N4INY9"/>
<name>A0A3N4INY9_ASCIM</name>
<dbReference type="OrthoDB" id="408631at2759"/>
<evidence type="ECO:0000313" key="5">
    <source>
        <dbReference type="EMBL" id="RPA87157.1"/>
    </source>
</evidence>
<dbReference type="PANTHER" id="PTHR43918:SF4">
    <property type="entry name" value="CARBOXYLIC ESTER HYDROLASE"/>
    <property type="match status" value="1"/>
</dbReference>
<comment type="similarity">
    <text evidence="1 3">Belongs to the type-B carboxylesterase/lipase family.</text>
</comment>
<dbReference type="InterPro" id="IPR002018">
    <property type="entry name" value="CarbesteraseB"/>
</dbReference>
<evidence type="ECO:0000256" key="2">
    <source>
        <dbReference type="ARBA" id="ARBA00022801"/>
    </source>
</evidence>
<proteinExistence type="inferred from homology"/>
<organism evidence="5 6">
    <name type="scientific">Ascobolus immersus RN42</name>
    <dbReference type="NCBI Taxonomy" id="1160509"/>
    <lineage>
        <taxon>Eukaryota</taxon>
        <taxon>Fungi</taxon>
        <taxon>Dikarya</taxon>
        <taxon>Ascomycota</taxon>
        <taxon>Pezizomycotina</taxon>
        <taxon>Pezizomycetes</taxon>
        <taxon>Pezizales</taxon>
        <taxon>Ascobolaceae</taxon>
        <taxon>Ascobolus</taxon>
    </lineage>
</organism>
<dbReference type="InterPro" id="IPR019826">
    <property type="entry name" value="Carboxylesterase_B_AS"/>
</dbReference>
<evidence type="ECO:0000313" key="6">
    <source>
        <dbReference type="Proteomes" id="UP000275078"/>
    </source>
</evidence>
<dbReference type="InterPro" id="IPR050654">
    <property type="entry name" value="AChE-related_enzymes"/>
</dbReference>
<dbReference type="PROSITE" id="PS00122">
    <property type="entry name" value="CARBOXYLESTERASE_B_1"/>
    <property type="match status" value="1"/>
</dbReference>
<accession>A0A3N4INY9</accession>
<dbReference type="STRING" id="1160509.A0A3N4INY9"/>
<evidence type="ECO:0000256" key="3">
    <source>
        <dbReference type="RuleBase" id="RU361235"/>
    </source>
</evidence>
<gene>
    <name evidence="5" type="ORF">BJ508DRAFT_220383</name>
</gene>
<dbReference type="InterPro" id="IPR029058">
    <property type="entry name" value="AB_hydrolase_fold"/>
</dbReference>
<keyword evidence="6" id="KW-1185">Reference proteome</keyword>
<dbReference type="EMBL" id="ML119647">
    <property type="protein sequence ID" value="RPA87157.1"/>
    <property type="molecule type" value="Genomic_DNA"/>
</dbReference>
<keyword evidence="3" id="KW-0732">Signal</keyword>
<dbReference type="Gene3D" id="3.40.50.1820">
    <property type="entry name" value="alpha/beta hydrolase"/>
    <property type="match status" value="1"/>
</dbReference>
<sequence length="470" mass="52425">MRFFILSSSLLCLALPFASSSPEARRHPIVKTTSGVAYGLRPDPTVESFLGIPYAHPPIGSLRFKPPKPLHSPQKVINATQFGFACYGGSPLPKPIRLLEPLAEMNEDCLHINVWRPTKAGRTQGGKGKGLPVLVWIYGGGFVAGSNSDPMYDGLELVRNTQNTILVEINYRVGIQGFPITPALNRKEINAGILDQRLGLEWVRDNIASFGGDPSRMTLFGESAGGAAVDYHAYAFAKDPIVSAFIMQSGQWNLYNGDQPDGEGTSWKLATDKLGCTDLKDRKKELKCMQNVDAKTLHESTTLGIPGFMAVPHVDGYTVFGKKEFEKRMVKGQFAKLPTLIGTTHTEGDLLNLNTPENLTLTDELTARNFNCPAAAGARFRAIHKVPVWRYRFMGAFPSSRFYPSLRAYHTIDLVYLFGAWRWLRTILPSLPEPQQYELDAERWMQKTWTDFAVDPKRALSRKGWKQYDP</sequence>
<dbReference type="Proteomes" id="UP000275078">
    <property type="component" value="Unassembled WGS sequence"/>
</dbReference>
<dbReference type="Pfam" id="PF00135">
    <property type="entry name" value="COesterase"/>
    <property type="match status" value="1"/>
</dbReference>
<reference evidence="5 6" key="1">
    <citation type="journal article" date="2018" name="Nat. Ecol. Evol.">
        <title>Pezizomycetes genomes reveal the molecular basis of ectomycorrhizal truffle lifestyle.</title>
        <authorList>
            <person name="Murat C."/>
            <person name="Payen T."/>
            <person name="Noel B."/>
            <person name="Kuo A."/>
            <person name="Morin E."/>
            <person name="Chen J."/>
            <person name="Kohler A."/>
            <person name="Krizsan K."/>
            <person name="Balestrini R."/>
            <person name="Da Silva C."/>
            <person name="Montanini B."/>
            <person name="Hainaut M."/>
            <person name="Levati E."/>
            <person name="Barry K.W."/>
            <person name="Belfiori B."/>
            <person name="Cichocki N."/>
            <person name="Clum A."/>
            <person name="Dockter R.B."/>
            <person name="Fauchery L."/>
            <person name="Guy J."/>
            <person name="Iotti M."/>
            <person name="Le Tacon F."/>
            <person name="Lindquist E.A."/>
            <person name="Lipzen A."/>
            <person name="Malagnac F."/>
            <person name="Mello A."/>
            <person name="Molinier V."/>
            <person name="Miyauchi S."/>
            <person name="Poulain J."/>
            <person name="Riccioni C."/>
            <person name="Rubini A."/>
            <person name="Sitrit Y."/>
            <person name="Splivallo R."/>
            <person name="Traeger S."/>
            <person name="Wang M."/>
            <person name="Zifcakova L."/>
            <person name="Wipf D."/>
            <person name="Zambonelli A."/>
            <person name="Paolocci F."/>
            <person name="Nowrousian M."/>
            <person name="Ottonello S."/>
            <person name="Baldrian P."/>
            <person name="Spatafora J.W."/>
            <person name="Henrissat B."/>
            <person name="Nagy L.G."/>
            <person name="Aury J.M."/>
            <person name="Wincker P."/>
            <person name="Grigoriev I.V."/>
            <person name="Bonfante P."/>
            <person name="Martin F.M."/>
        </authorList>
    </citation>
    <scope>NUCLEOTIDE SEQUENCE [LARGE SCALE GENOMIC DNA]</scope>
    <source>
        <strain evidence="5 6">RN42</strain>
    </source>
</reference>
<feature type="non-terminal residue" evidence="5">
    <location>
        <position position="470"/>
    </location>
</feature>
<evidence type="ECO:0000256" key="1">
    <source>
        <dbReference type="ARBA" id="ARBA00005964"/>
    </source>
</evidence>
<dbReference type="GO" id="GO:0052689">
    <property type="term" value="F:carboxylic ester hydrolase activity"/>
    <property type="evidence" value="ECO:0007669"/>
    <property type="project" value="TreeGrafter"/>
</dbReference>
<evidence type="ECO:0000259" key="4">
    <source>
        <dbReference type="Pfam" id="PF00135"/>
    </source>
</evidence>
<dbReference type="PANTHER" id="PTHR43918">
    <property type="entry name" value="ACETYLCHOLINESTERASE"/>
    <property type="match status" value="1"/>
</dbReference>
<feature type="chain" id="PRO_5017851641" description="Carboxylic ester hydrolase" evidence="3">
    <location>
        <begin position="21"/>
        <end position="470"/>
    </location>
</feature>
<dbReference type="SUPFAM" id="SSF53474">
    <property type="entry name" value="alpha/beta-Hydrolases"/>
    <property type="match status" value="1"/>
</dbReference>
<feature type="domain" description="Carboxylesterase type B" evidence="4">
    <location>
        <begin position="29"/>
        <end position="358"/>
    </location>
</feature>